<reference evidence="3" key="1">
    <citation type="journal article" date="2014" name="Appl. Environ. Microbiol.">
        <title>Detection and genomic characterization of motility in Lactobacillus curvatus: confirmation of motility in a species outside the Lactobacillus salivarius clade.</title>
        <authorList>
            <person name="Cousin F.J."/>
            <person name="Lynch S.M."/>
            <person name="Harris H.M."/>
            <person name="McCann A."/>
            <person name="Lynch D.B."/>
            <person name="Neville B.A."/>
            <person name="Irisawa T."/>
            <person name="Okada S."/>
            <person name="Endo A."/>
            <person name="O'Toole P.W."/>
        </authorList>
    </citation>
    <scope>NUCLEOTIDE SEQUENCE</scope>
    <source>
        <strain evidence="3">ATCC 700692</strain>
    </source>
</reference>
<gene>
    <name evidence="3" type="primary">tn2</name>
</gene>
<protein>
    <submittedName>
        <fullName evidence="3">Transposase</fullName>
    </submittedName>
</protein>
<dbReference type="EMBL" id="KM886867">
    <property type="protein sequence ID" value="AJA34127.1"/>
    <property type="molecule type" value="Genomic_DNA"/>
</dbReference>
<proteinExistence type="predicted"/>
<dbReference type="Pfam" id="PF01610">
    <property type="entry name" value="DDE_Tnp_ISL3"/>
    <property type="match status" value="1"/>
</dbReference>
<organism evidence="3">
    <name type="scientific">Liquorilactobacillus nagelii</name>
    <dbReference type="NCBI Taxonomy" id="82688"/>
    <lineage>
        <taxon>Bacteria</taxon>
        <taxon>Bacillati</taxon>
        <taxon>Bacillota</taxon>
        <taxon>Bacilli</taxon>
        <taxon>Lactobacillales</taxon>
        <taxon>Lactobacillaceae</taxon>
        <taxon>Liquorilactobacillus</taxon>
    </lineage>
</organism>
<dbReference type="PANTHER" id="PTHR33498:SF1">
    <property type="entry name" value="TRANSPOSASE FOR INSERTION SEQUENCE ELEMENT IS1557"/>
    <property type="match status" value="1"/>
</dbReference>
<keyword evidence="1" id="KW-0175">Coiled coil</keyword>
<dbReference type="AlphaFoldDB" id="A0A0A7RFV0"/>
<dbReference type="InterPro" id="IPR047951">
    <property type="entry name" value="Transpos_ISL3"/>
</dbReference>
<accession>A0A0A7RFV0</accession>
<evidence type="ECO:0000256" key="1">
    <source>
        <dbReference type="SAM" id="Coils"/>
    </source>
</evidence>
<evidence type="ECO:0000313" key="3">
    <source>
        <dbReference type="EMBL" id="AJA34127.1"/>
    </source>
</evidence>
<sequence length="119" mass="14155">MEKRPHLYQQPLYVIHHQDTEALNSLLDSASEMLEQIKKANRMLRKHQAEIINSFKTSFSNGPVEGTNNKIKVIKRTAYEFRNFENFRLRILISLKNSYISLNYHYYIKKTIHSEEQIA</sequence>
<evidence type="ECO:0000259" key="2">
    <source>
        <dbReference type="Pfam" id="PF01610"/>
    </source>
</evidence>
<name>A0A0A7RFV0_9LACO</name>
<feature type="coiled-coil region" evidence="1">
    <location>
        <begin position="23"/>
        <end position="50"/>
    </location>
</feature>
<dbReference type="InterPro" id="IPR002560">
    <property type="entry name" value="Transposase_DDE"/>
</dbReference>
<dbReference type="PANTHER" id="PTHR33498">
    <property type="entry name" value="TRANSPOSASE FOR INSERTION SEQUENCE ELEMENT IS1557"/>
    <property type="match status" value="1"/>
</dbReference>
<feature type="domain" description="Transposase IS204/IS1001/IS1096/IS1165 DDE" evidence="2">
    <location>
        <begin position="18"/>
        <end position="91"/>
    </location>
</feature>